<feature type="coiled-coil region" evidence="9">
    <location>
        <begin position="196"/>
        <end position="267"/>
    </location>
</feature>
<evidence type="ECO:0000256" key="6">
    <source>
        <dbReference type="ARBA" id="ARBA00022840"/>
    </source>
</evidence>
<evidence type="ECO:0000256" key="5">
    <source>
        <dbReference type="ARBA" id="ARBA00022777"/>
    </source>
</evidence>
<keyword evidence="5" id="KW-0418">Kinase</keyword>
<dbReference type="SUPFAM" id="SSF52540">
    <property type="entry name" value="P-loop containing nucleoside triphosphate hydrolases"/>
    <property type="match status" value="1"/>
</dbReference>
<feature type="transmembrane region" description="Helical" evidence="10">
    <location>
        <begin position="37"/>
        <end position="55"/>
    </location>
</feature>
<keyword evidence="9" id="KW-0175">Coiled coil</keyword>
<dbReference type="InterPro" id="IPR050445">
    <property type="entry name" value="Bact_polysacc_biosynth/exp"/>
</dbReference>
<reference evidence="12" key="1">
    <citation type="submission" date="2021-02" db="EMBL/GenBank/DDBJ databases">
        <title>Metagenome analyses of Stigonema ocellatum DSM 106950, Chlorogloea purpurea SAG 13.99 and Gomphosphaeria aponina DSM 107014.</title>
        <authorList>
            <person name="Marter P."/>
            <person name="Huang S."/>
        </authorList>
    </citation>
    <scope>NUCLEOTIDE SEQUENCE</scope>
    <source>
        <strain evidence="12">JP213</strain>
    </source>
</reference>
<keyword evidence="10" id="KW-0472">Membrane</keyword>
<evidence type="ECO:0000256" key="3">
    <source>
        <dbReference type="ARBA" id="ARBA00022679"/>
    </source>
</evidence>
<dbReference type="InterPro" id="IPR025669">
    <property type="entry name" value="AAA_dom"/>
</dbReference>
<evidence type="ECO:0000256" key="9">
    <source>
        <dbReference type="SAM" id="Coils"/>
    </source>
</evidence>
<comment type="similarity">
    <text evidence="1">Belongs to the CpsD/CapB family.</text>
</comment>
<organism evidence="12 13">
    <name type="scientific">Gomphosphaeria aponina SAG 52.96 = DSM 107014</name>
    <dbReference type="NCBI Taxonomy" id="1521640"/>
    <lineage>
        <taxon>Bacteria</taxon>
        <taxon>Bacillati</taxon>
        <taxon>Cyanobacteriota</taxon>
        <taxon>Cyanophyceae</taxon>
        <taxon>Oscillatoriophycideae</taxon>
        <taxon>Chroococcales</taxon>
        <taxon>Gomphosphaeriaceae</taxon>
        <taxon>Gomphosphaeria</taxon>
    </lineage>
</organism>
<evidence type="ECO:0000256" key="4">
    <source>
        <dbReference type="ARBA" id="ARBA00022741"/>
    </source>
</evidence>
<protein>
    <recommendedName>
        <fullName evidence="2">non-specific protein-tyrosine kinase</fullName>
        <ecNumber evidence="2">2.7.10.2</ecNumber>
    </recommendedName>
</protein>
<dbReference type="EC" id="2.7.10.2" evidence="2"/>
<comment type="caution">
    <text evidence="12">The sequence shown here is derived from an EMBL/GenBank/DDBJ whole genome shotgun (WGS) entry which is preliminary data.</text>
</comment>
<dbReference type="Pfam" id="PF13614">
    <property type="entry name" value="AAA_31"/>
    <property type="match status" value="1"/>
</dbReference>
<evidence type="ECO:0000256" key="2">
    <source>
        <dbReference type="ARBA" id="ARBA00011903"/>
    </source>
</evidence>
<evidence type="ECO:0000256" key="8">
    <source>
        <dbReference type="ARBA" id="ARBA00051245"/>
    </source>
</evidence>
<keyword evidence="3" id="KW-0808">Transferase</keyword>
<evidence type="ECO:0000313" key="13">
    <source>
        <dbReference type="Proteomes" id="UP000767446"/>
    </source>
</evidence>
<keyword evidence="7" id="KW-0829">Tyrosine-protein kinase</keyword>
<dbReference type="GO" id="GO:0004713">
    <property type="term" value="F:protein tyrosine kinase activity"/>
    <property type="evidence" value="ECO:0007669"/>
    <property type="project" value="TreeGrafter"/>
</dbReference>
<keyword evidence="10" id="KW-0812">Transmembrane</keyword>
<keyword evidence="4" id="KW-0547">Nucleotide-binding</keyword>
<dbReference type="InterPro" id="IPR027417">
    <property type="entry name" value="P-loop_NTPase"/>
</dbReference>
<dbReference type="CDD" id="cd05387">
    <property type="entry name" value="BY-kinase"/>
    <property type="match status" value="1"/>
</dbReference>
<dbReference type="InterPro" id="IPR005702">
    <property type="entry name" value="Wzc-like_C"/>
</dbReference>
<accession>A0A941GRF2</accession>
<dbReference type="Gene3D" id="3.40.50.300">
    <property type="entry name" value="P-loop containing nucleotide triphosphate hydrolases"/>
    <property type="match status" value="1"/>
</dbReference>
<comment type="catalytic activity">
    <reaction evidence="8">
        <text>L-tyrosyl-[protein] + ATP = O-phospho-L-tyrosyl-[protein] + ADP + H(+)</text>
        <dbReference type="Rhea" id="RHEA:10596"/>
        <dbReference type="Rhea" id="RHEA-COMP:10136"/>
        <dbReference type="Rhea" id="RHEA-COMP:20101"/>
        <dbReference type="ChEBI" id="CHEBI:15378"/>
        <dbReference type="ChEBI" id="CHEBI:30616"/>
        <dbReference type="ChEBI" id="CHEBI:46858"/>
        <dbReference type="ChEBI" id="CHEBI:61978"/>
        <dbReference type="ChEBI" id="CHEBI:456216"/>
        <dbReference type="EC" id="2.7.10.2"/>
    </reaction>
</comment>
<evidence type="ECO:0000259" key="11">
    <source>
        <dbReference type="Pfam" id="PF13614"/>
    </source>
</evidence>
<dbReference type="Proteomes" id="UP000767446">
    <property type="component" value="Unassembled WGS sequence"/>
</dbReference>
<name>A0A941GRF2_9CHRO</name>
<evidence type="ECO:0000256" key="1">
    <source>
        <dbReference type="ARBA" id="ARBA00007316"/>
    </source>
</evidence>
<evidence type="ECO:0000256" key="7">
    <source>
        <dbReference type="ARBA" id="ARBA00023137"/>
    </source>
</evidence>
<dbReference type="PANTHER" id="PTHR32309">
    <property type="entry name" value="TYROSINE-PROTEIN KINASE"/>
    <property type="match status" value="1"/>
</dbReference>
<dbReference type="PANTHER" id="PTHR32309:SF13">
    <property type="entry name" value="FERRIC ENTEROBACTIN TRANSPORT PROTEIN FEPE"/>
    <property type="match status" value="1"/>
</dbReference>
<keyword evidence="6" id="KW-0067">ATP-binding</keyword>
<feature type="domain" description="AAA" evidence="11">
    <location>
        <begin position="590"/>
        <end position="736"/>
    </location>
</feature>
<evidence type="ECO:0000256" key="10">
    <source>
        <dbReference type="SAM" id="Phobius"/>
    </source>
</evidence>
<dbReference type="GO" id="GO:0005886">
    <property type="term" value="C:plasma membrane"/>
    <property type="evidence" value="ECO:0007669"/>
    <property type="project" value="TreeGrafter"/>
</dbReference>
<proteinExistence type="inferred from homology"/>
<keyword evidence="10" id="KW-1133">Transmembrane helix</keyword>
<evidence type="ECO:0000313" key="12">
    <source>
        <dbReference type="EMBL" id="MBR8828140.1"/>
    </source>
</evidence>
<dbReference type="EMBL" id="JADQBC010000056">
    <property type="protein sequence ID" value="MBR8828140.1"/>
    <property type="molecule type" value="Genomic_DNA"/>
</dbReference>
<dbReference type="AlphaFoldDB" id="A0A941GRF2"/>
<gene>
    <name evidence="12" type="ORF">DSM107014_09630</name>
</gene>
<sequence length="751" mass="85347">MSDQVQDLPSEELEELNPQRKKGFNYRTYLRTFQRKALLIAVITGVTTSVAWLFSLREPDTYFGSFQFLVEPVTSEAKLTDPSTLTRTEGVPDEQLFGQDYPTLMKILKSPGMIEKIAKDIQEKFPSVNFGVIKKNLASTLTIERVGKTRSDETKIIEVNYRGTEAEGVQFVLEVAAENFLAYSEQERKRKIKAGVEFIDEQLPELEQRVDKIRSEQQKIQEQYDLINPNTKGEELFAKLDEIRFQKTETERELKELTTLKSNIESQLNLNSEEALAASDLSENPARQSLLNLLQEIESKIALESARFTLNTPNIEALEKQRNNLIALLDEETKKILKQYSTSLSDKATVIKFQNPIRLGLIQQLIDTNNKIQMLEVRDRYLTKTKAALENRARLFPGIIATYNDLERDLVLTSKILEQLLTQRETLNVESAQNHVSWEIISPPQVIVNAGGKPLAFPPDPKKKMMAGAIAGMLLGMGIAIVLEKRQDLFFSPDDIKDTLFMPLLGEIPLNETHLTKIHDTYAEYASLNEAEELEFEQQYSDVNKRKDNTGEKEFLFEQAFDFIYTKLCFFNTNPPLRSLVVSSVEKKDGQSTIALNLAKRAAAQGKRVLLVDANLSQPQLHVWLNLDNYKGLINLLTSQLYFEEMIQEAPEIKNLFVLTAGVDFSEKSQQLWSVRMQQLMAEFEAKYDLVIYDPPHFLESTDLIFLTAHTDGLLMVVGVTKTSQSKVKMAVEKINTFGLPTLGVVANYVS</sequence>